<evidence type="ECO:0000256" key="8">
    <source>
        <dbReference type="ARBA" id="ARBA00022842"/>
    </source>
</evidence>
<dbReference type="Proteomes" id="UP000287823">
    <property type="component" value="Unassembled WGS sequence"/>
</dbReference>
<name>A0A432WLR4_9GAMM</name>
<dbReference type="SUPFAM" id="SSF111331">
    <property type="entry name" value="NAD kinase/diacylglycerol kinase-like"/>
    <property type="match status" value="1"/>
</dbReference>
<dbReference type="RefSeq" id="WP_126797755.1">
    <property type="nucleotide sequence ID" value="NZ_PIPO01000001.1"/>
</dbReference>
<dbReference type="PROSITE" id="PS50146">
    <property type="entry name" value="DAGK"/>
    <property type="match status" value="1"/>
</dbReference>
<dbReference type="GO" id="GO:0005886">
    <property type="term" value="C:plasma membrane"/>
    <property type="evidence" value="ECO:0007669"/>
    <property type="project" value="TreeGrafter"/>
</dbReference>
<keyword evidence="7" id="KW-0067">ATP-binding</keyword>
<keyword evidence="4" id="KW-0479">Metal-binding</keyword>
<keyword evidence="10" id="KW-0594">Phospholipid biosynthesis</keyword>
<evidence type="ECO:0000259" key="12">
    <source>
        <dbReference type="PROSITE" id="PS50146"/>
    </source>
</evidence>
<evidence type="ECO:0000256" key="5">
    <source>
        <dbReference type="ARBA" id="ARBA00022741"/>
    </source>
</evidence>
<sequence length="299" mass="32665">MQHALLIVNPQSRNGQSEALNEAIDLLRSSGIEVDVCVSESASQMASRIADYHQQDGVVIVAGGDGTISSALESVYENQQSLAILPMGTANDLARSLGVPQDIVEAAQIIVDDKREQINLAKVNGKYFVNVAHVGLGVDVTHELTSETKKYFGVFAYLGAFISVFKRNKSFRVDIKADDWGCSVRAIHLAIGNGRYYGGGNIVDDDSTLLDGQLNLFCLKPQRWWQLLLLGANLRSGNLRTAERVICKTAKKISIKTSKPRQLHADGEFKTDTPAEFEVIPKAIEVIVGDMPLPNIKKD</sequence>
<comment type="cofactor">
    <cofactor evidence="1">
        <name>Mg(2+)</name>
        <dbReference type="ChEBI" id="CHEBI:18420"/>
    </cofactor>
</comment>
<evidence type="ECO:0000256" key="9">
    <source>
        <dbReference type="ARBA" id="ARBA00023098"/>
    </source>
</evidence>
<dbReference type="NCBIfam" id="NF009604">
    <property type="entry name" value="PRK13057.1"/>
    <property type="match status" value="1"/>
</dbReference>
<gene>
    <name evidence="13" type="ORF">CWE14_01500</name>
</gene>
<dbReference type="InterPro" id="IPR016064">
    <property type="entry name" value="NAD/diacylglycerol_kinase_sf"/>
</dbReference>
<keyword evidence="2" id="KW-0444">Lipid biosynthesis</keyword>
<dbReference type="GO" id="GO:0005524">
    <property type="term" value="F:ATP binding"/>
    <property type="evidence" value="ECO:0007669"/>
    <property type="project" value="UniProtKB-KW"/>
</dbReference>
<keyword evidence="5" id="KW-0547">Nucleotide-binding</keyword>
<dbReference type="PANTHER" id="PTHR12358:SF106">
    <property type="entry name" value="LIPID KINASE YEGS"/>
    <property type="match status" value="1"/>
</dbReference>
<dbReference type="AlphaFoldDB" id="A0A432WLR4"/>
<evidence type="ECO:0000256" key="10">
    <source>
        <dbReference type="ARBA" id="ARBA00023209"/>
    </source>
</evidence>
<keyword evidence="9" id="KW-0443">Lipid metabolism</keyword>
<dbReference type="Pfam" id="PF00781">
    <property type="entry name" value="DAGK_cat"/>
    <property type="match status" value="1"/>
</dbReference>
<organism evidence="13 14">
    <name type="scientific">Aliidiomarina soli</name>
    <dbReference type="NCBI Taxonomy" id="1928574"/>
    <lineage>
        <taxon>Bacteria</taxon>
        <taxon>Pseudomonadati</taxon>
        <taxon>Pseudomonadota</taxon>
        <taxon>Gammaproteobacteria</taxon>
        <taxon>Alteromonadales</taxon>
        <taxon>Idiomarinaceae</taxon>
        <taxon>Aliidiomarina</taxon>
    </lineage>
</organism>
<keyword evidence="8" id="KW-0460">Magnesium</keyword>
<dbReference type="Pfam" id="PF19279">
    <property type="entry name" value="YegS_C"/>
    <property type="match status" value="1"/>
</dbReference>
<dbReference type="InterPro" id="IPR017438">
    <property type="entry name" value="ATP-NAD_kinase_N"/>
</dbReference>
<keyword evidence="14" id="KW-1185">Reference proteome</keyword>
<keyword evidence="3" id="KW-0808">Transferase</keyword>
<dbReference type="GO" id="GO:0008654">
    <property type="term" value="P:phospholipid biosynthetic process"/>
    <property type="evidence" value="ECO:0007669"/>
    <property type="project" value="UniProtKB-KW"/>
</dbReference>
<keyword evidence="11" id="KW-1208">Phospholipid metabolism</keyword>
<dbReference type="EMBL" id="PIPO01000001">
    <property type="protein sequence ID" value="RUO34704.1"/>
    <property type="molecule type" value="Genomic_DNA"/>
</dbReference>
<evidence type="ECO:0000313" key="13">
    <source>
        <dbReference type="EMBL" id="RUO34704.1"/>
    </source>
</evidence>
<feature type="domain" description="DAGKc" evidence="12">
    <location>
        <begin position="1"/>
        <end position="127"/>
    </location>
</feature>
<evidence type="ECO:0000256" key="1">
    <source>
        <dbReference type="ARBA" id="ARBA00001946"/>
    </source>
</evidence>
<reference evidence="13 14" key="1">
    <citation type="journal article" date="2011" name="Front. Microbiol.">
        <title>Genomic signatures of strain selection and enhancement in Bacillus atrophaeus var. globigii, a historical biowarfare simulant.</title>
        <authorList>
            <person name="Gibbons H.S."/>
            <person name="Broomall S.M."/>
            <person name="McNew L.A."/>
            <person name="Daligault H."/>
            <person name="Chapman C."/>
            <person name="Bruce D."/>
            <person name="Karavis M."/>
            <person name="Krepps M."/>
            <person name="McGregor P.A."/>
            <person name="Hong C."/>
            <person name="Park K.H."/>
            <person name="Akmal A."/>
            <person name="Feldman A."/>
            <person name="Lin J.S."/>
            <person name="Chang W.E."/>
            <person name="Higgs B.W."/>
            <person name="Demirev P."/>
            <person name="Lindquist J."/>
            <person name="Liem A."/>
            <person name="Fochler E."/>
            <person name="Read T.D."/>
            <person name="Tapia R."/>
            <person name="Johnson S."/>
            <person name="Bishop-Lilly K.A."/>
            <person name="Detter C."/>
            <person name="Han C."/>
            <person name="Sozhamannan S."/>
            <person name="Rosenzweig C.N."/>
            <person name="Skowronski E.W."/>
        </authorList>
    </citation>
    <scope>NUCLEOTIDE SEQUENCE [LARGE SCALE GENOMIC DNA]</scope>
    <source>
        <strain evidence="13 14">Y4G10-17</strain>
    </source>
</reference>
<evidence type="ECO:0000256" key="4">
    <source>
        <dbReference type="ARBA" id="ARBA00022723"/>
    </source>
</evidence>
<evidence type="ECO:0000256" key="3">
    <source>
        <dbReference type="ARBA" id="ARBA00022679"/>
    </source>
</evidence>
<dbReference type="InterPro" id="IPR005218">
    <property type="entry name" value="Diacylglycerol/lipid_kinase"/>
</dbReference>
<dbReference type="NCBIfam" id="TIGR00147">
    <property type="entry name" value="YegS/Rv2252/BmrU family lipid kinase"/>
    <property type="match status" value="1"/>
</dbReference>
<evidence type="ECO:0000256" key="7">
    <source>
        <dbReference type="ARBA" id="ARBA00022840"/>
    </source>
</evidence>
<evidence type="ECO:0000313" key="14">
    <source>
        <dbReference type="Proteomes" id="UP000287823"/>
    </source>
</evidence>
<dbReference type="GO" id="GO:0016301">
    <property type="term" value="F:kinase activity"/>
    <property type="evidence" value="ECO:0007669"/>
    <property type="project" value="UniProtKB-KW"/>
</dbReference>
<dbReference type="InterPro" id="IPR045540">
    <property type="entry name" value="YegS/DAGK_C"/>
</dbReference>
<proteinExistence type="predicted"/>
<dbReference type="GO" id="GO:0046872">
    <property type="term" value="F:metal ion binding"/>
    <property type="evidence" value="ECO:0007669"/>
    <property type="project" value="UniProtKB-KW"/>
</dbReference>
<dbReference type="InterPro" id="IPR050187">
    <property type="entry name" value="Lipid_Phosphate_FormReg"/>
</dbReference>
<comment type="caution">
    <text evidence="13">The sequence shown here is derived from an EMBL/GenBank/DDBJ whole genome shotgun (WGS) entry which is preliminary data.</text>
</comment>
<accession>A0A432WLR4</accession>
<evidence type="ECO:0000256" key="6">
    <source>
        <dbReference type="ARBA" id="ARBA00022777"/>
    </source>
</evidence>
<dbReference type="InterPro" id="IPR001206">
    <property type="entry name" value="Diacylglycerol_kinase_cat_dom"/>
</dbReference>
<evidence type="ECO:0000256" key="11">
    <source>
        <dbReference type="ARBA" id="ARBA00023264"/>
    </source>
</evidence>
<protein>
    <submittedName>
        <fullName evidence="13">Diacylglycerol kinase</fullName>
    </submittedName>
</protein>
<dbReference type="SMART" id="SM00046">
    <property type="entry name" value="DAGKc"/>
    <property type="match status" value="1"/>
</dbReference>
<dbReference type="Gene3D" id="2.60.200.40">
    <property type="match status" value="1"/>
</dbReference>
<keyword evidence="6 13" id="KW-0418">Kinase</keyword>
<evidence type="ECO:0000256" key="2">
    <source>
        <dbReference type="ARBA" id="ARBA00022516"/>
    </source>
</evidence>
<dbReference type="Gene3D" id="3.40.50.10330">
    <property type="entry name" value="Probable inorganic polyphosphate/atp-NAD kinase, domain 1"/>
    <property type="match status" value="1"/>
</dbReference>
<dbReference type="PANTHER" id="PTHR12358">
    <property type="entry name" value="SPHINGOSINE KINASE"/>
    <property type="match status" value="1"/>
</dbReference>